<evidence type="ECO:0000256" key="1">
    <source>
        <dbReference type="ARBA" id="ARBA00004141"/>
    </source>
</evidence>
<evidence type="ECO:0000256" key="2">
    <source>
        <dbReference type="ARBA" id="ARBA00007375"/>
    </source>
</evidence>
<dbReference type="RefSeq" id="WP_142853685.1">
    <property type="nucleotide sequence ID" value="NZ_FXWW01000002.1"/>
</dbReference>
<evidence type="ECO:0000313" key="8">
    <source>
        <dbReference type="Proteomes" id="UP000315816"/>
    </source>
</evidence>
<evidence type="ECO:0000256" key="6">
    <source>
        <dbReference type="SAM" id="Phobius"/>
    </source>
</evidence>
<dbReference type="OrthoDB" id="345840at2"/>
<feature type="transmembrane region" description="Helical" evidence="6">
    <location>
        <begin position="189"/>
        <end position="210"/>
    </location>
</feature>
<feature type="transmembrane region" description="Helical" evidence="6">
    <location>
        <begin position="74"/>
        <end position="94"/>
    </location>
</feature>
<keyword evidence="4 6" id="KW-1133">Transmembrane helix</keyword>
<dbReference type="EMBL" id="VICH01000006">
    <property type="protein sequence ID" value="TQV67524.1"/>
    <property type="molecule type" value="Genomic_DNA"/>
</dbReference>
<reference evidence="7 8" key="1">
    <citation type="submission" date="2019-06" db="EMBL/GenBank/DDBJ databases">
        <title>A novel species of marine bacteria.</title>
        <authorList>
            <person name="Wang Y."/>
        </authorList>
    </citation>
    <scope>NUCLEOTIDE SEQUENCE [LARGE SCALE GENOMIC DNA]</scope>
    <source>
        <strain evidence="7 8">MA1-10</strain>
    </source>
</reference>
<dbReference type="PANTHER" id="PTHR31885:SF6">
    <property type="entry name" value="GH04784P"/>
    <property type="match status" value="1"/>
</dbReference>
<evidence type="ECO:0000256" key="5">
    <source>
        <dbReference type="ARBA" id="ARBA00023136"/>
    </source>
</evidence>
<keyword evidence="5 6" id="KW-0472">Membrane</keyword>
<keyword evidence="8" id="KW-1185">Reference proteome</keyword>
<comment type="subcellular location">
    <subcellularLocation>
        <location evidence="1">Membrane</location>
        <topology evidence="1">Multi-pass membrane protein</topology>
    </subcellularLocation>
</comment>
<sequence>MAQLPLILGLLISLAYFPLTSRAPTWPRSIIKTLPLLAFSLAAYLGGGSAYLVAGLFLSALGDFGLSRDGDGPFLYGLSAFALAHLLYILHFLGLSGAPIYEAFSTATIPALVLVGLMVSTELWLATHTGHLQWPVRIYVIIIGVMGLTALALPLGWTVIGAGLFIISDVILAISLFRMSDTYHHRLKAGYAIWGFYITGQVLILLGGIAPPTIS</sequence>
<evidence type="ECO:0000256" key="3">
    <source>
        <dbReference type="ARBA" id="ARBA00022692"/>
    </source>
</evidence>
<feature type="transmembrane region" description="Helical" evidence="6">
    <location>
        <begin position="38"/>
        <end position="62"/>
    </location>
</feature>
<dbReference type="GO" id="GO:0016787">
    <property type="term" value="F:hydrolase activity"/>
    <property type="evidence" value="ECO:0007669"/>
    <property type="project" value="TreeGrafter"/>
</dbReference>
<dbReference type="AlphaFoldDB" id="A0A545SRD0"/>
<feature type="transmembrane region" description="Helical" evidence="6">
    <location>
        <begin position="159"/>
        <end position="177"/>
    </location>
</feature>
<comment type="caution">
    <text evidence="7">The sequence shown here is derived from an EMBL/GenBank/DDBJ whole genome shotgun (WGS) entry which is preliminary data.</text>
</comment>
<gene>
    <name evidence="7" type="ORF">FIL88_09895</name>
</gene>
<dbReference type="InterPro" id="IPR012506">
    <property type="entry name" value="TMEM86B-like"/>
</dbReference>
<accession>A0A545SRD0</accession>
<keyword evidence="3 6" id="KW-0812">Transmembrane</keyword>
<dbReference type="PANTHER" id="PTHR31885">
    <property type="entry name" value="GH04784P"/>
    <property type="match status" value="1"/>
</dbReference>
<name>A0A545SRD0_9RHOB</name>
<dbReference type="Pfam" id="PF07947">
    <property type="entry name" value="YhhN"/>
    <property type="match status" value="1"/>
</dbReference>
<protein>
    <submittedName>
        <fullName evidence="7">Lysoplasmalogenase</fullName>
    </submittedName>
</protein>
<dbReference type="Proteomes" id="UP000315816">
    <property type="component" value="Unassembled WGS sequence"/>
</dbReference>
<evidence type="ECO:0000256" key="4">
    <source>
        <dbReference type="ARBA" id="ARBA00022989"/>
    </source>
</evidence>
<proteinExistence type="inferred from homology"/>
<dbReference type="GO" id="GO:0016020">
    <property type="term" value="C:membrane"/>
    <property type="evidence" value="ECO:0007669"/>
    <property type="project" value="UniProtKB-SubCell"/>
</dbReference>
<comment type="similarity">
    <text evidence="2">Belongs to the TMEM86 family.</text>
</comment>
<feature type="transmembrane region" description="Helical" evidence="6">
    <location>
        <begin position="100"/>
        <end position="124"/>
    </location>
</feature>
<evidence type="ECO:0000313" key="7">
    <source>
        <dbReference type="EMBL" id="TQV67524.1"/>
    </source>
</evidence>
<organism evidence="7 8">
    <name type="scientific">Aliiroseovarius halocynthiae</name>
    <dbReference type="NCBI Taxonomy" id="985055"/>
    <lineage>
        <taxon>Bacteria</taxon>
        <taxon>Pseudomonadati</taxon>
        <taxon>Pseudomonadota</taxon>
        <taxon>Alphaproteobacteria</taxon>
        <taxon>Rhodobacterales</taxon>
        <taxon>Paracoccaceae</taxon>
        <taxon>Aliiroseovarius</taxon>
    </lineage>
</organism>